<name>A0AAV4QZ13_CAEEX</name>
<keyword evidence="2" id="KW-1185">Reference proteome</keyword>
<accession>A0AAV4QZ13</accession>
<evidence type="ECO:0000313" key="1">
    <source>
        <dbReference type="EMBL" id="GIY14893.1"/>
    </source>
</evidence>
<dbReference type="EMBL" id="BPLR01007159">
    <property type="protein sequence ID" value="GIY14893.1"/>
    <property type="molecule type" value="Genomic_DNA"/>
</dbReference>
<sequence length="89" mass="10278">MPKPKSSFPGKPVYSCLKFPTGNLLSLDCLYLLTTNFEELLTKDLDHRKPLMHKMNPLWKEELLNAWLSVDWGVPRGMDFFLMGCVETC</sequence>
<protein>
    <submittedName>
        <fullName evidence="1">Uncharacterized protein</fullName>
    </submittedName>
</protein>
<proteinExistence type="predicted"/>
<dbReference type="Proteomes" id="UP001054945">
    <property type="component" value="Unassembled WGS sequence"/>
</dbReference>
<evidence type="ECO:0000313" key="2">
    <source>
        <dbReference type="Proteomes" id="UP001054945"/>
    </source>
</evidence>
<dbReference type="AlphaFoldDB" id="A0AAV4QZ13"/>
<comment type="caution">
    <text evidence="1">The sequence shown here is derived from an EMBL/GenBank/DDBJ whole genome shotgun (WGS) entry which is preliminary data.</text>
</comment>
<reference evidence="1 2" key="1">
    <citation type="submission" date="2021-06" db="EMBL/GenBank/DDBJ databases">
        <title>Caerostris extrusa draft genome.</title>
        <authorList>
            <person name="Kono N."/>
            <person name="Arakawa K."/>
        </authorList>
    </citation>
    <scope>NUCLEOTIDE SEQUENCE [LARGE SCALE GENOMIC DNA]</scope>
</reference>
<gene>
    <name evidence="1" type="ORF">CEXT_801941</name>
</gene>
<organism evidence="1 2">
    <name type="scientific">Caerostris extrusa</name>
    <name type="common">Bark spider</name>
    <name type="synonym">Caerostris bankana</name>
    <dbReference type="NCBI Taxonomy" id="172846"/>
    <lineage>
        <taxon>Eukaryota</taxon>
        <taxon>Metazoa</taxon>
        <taxon>Ecdysozoa</taxon>
        <taxon>Arthropoda</taxon>
        <taxon>Chelicerata</taxon>
        <taxon>Arachnida</taxon>
        <taxon>Araneae</taxon>
        <taxon>Araneomorphae</taxon>
        <taxon>Entelegynae</taxon>
        <taxon>Araneoidea</taxon>
        <taxon>Araneidae</taxon>
        <taxon>Caerostris</taxon>
    </lineage>
</organism>